<evidence type="ECO:0000313" key="10">
    <source>
        <dbReference type="EMBL" id="KAF4457611.1"/>
    </source>
</evidence>
<keyword evidence="6" id="KW-0175">Coiled coil</keyword>
<keyword evidence="11" id="KW-1185">Reference proteome</keyword>
<evidence type="ECO:0000256" key="2">
    <source>
        <dbReference type="ARBA" id="ARBA00022692"/>
    </source>
</evidence>
<name>A0A8H4KVN8_9HYPO</name>
<keyword evidence="2 8" id="KW-0812">Transmembrane</keyword>
<feature type="transmembrane region" description="Helical" evidence="8">
    <location>
        <begin position="201"/>
        <end position="222"/>
    </location>
</feature>
<keyword evidence="3 8" id="KW-1133">Transmembrane helix</keyword>
<feature type="transmembrane region" description="Helical" evidence="8">
    <location>
        <begin position="169"/>
        <end position="189"/>
    </location>
</feature>
<dbReference type="InterPro" id="IPR052337">
    <property type="entry name" value="SAT4-like"/>
</dbReference>
<evidence type="ECO:0000256" key="4">
    <source>
        <dbReference type="ARBA" id="ARBA00023136"/>
    </source>
</evidence>
<dbReference type="OrthoDB" id="3648173at2759"/>
<evidence type="ECO:0000259" key="9">
    <source>
        <dbReference type="Pfam" id="PF20684"/>
    </source>
</evidence>
<feature type="transmembrane region" description="Helical" evidence="8">
    <location>
        <begin position="44"/>
        <end position="65"/>
    </location>
</feature>
<evidence type="ECO:0000256" key="1">
    <source>
        <dbReference type="ARBA" id="ARBA00004141"/>
    </source>
</evidence>
<reference evidence="10" key="1">
    <citation type="submission" date="2020-01" db="EMBL/GenBank/DDBJ databases">
        <title>Identification and distribution of gene clusters putatively required for synthesis of sphingolipid metabolism inhibitors in phylogenetically diverse species of the filamentous fungus Fusarium.</title>
        <authorList>
            <person name="Kim H.-S."/>
            <person name="Busman M."/>
            <person name="Brown D.W."/>
            <person name="Divon H."/>
            <person name="Uhlig S."/>
            <person name="Proctor R.H."/>
        </authorList>
    </citation>
    <scope>NUCLEOTIDE SEQUENCE</scope>
    <source>
        <strain evidence="10">NRRL 53441</strain>
    </source>
</reference>
<keyword evidence="4 8" id="KW-0472">Membrane</keyword>
<comment type="subcellular location">
    <subcellularLocation>
        <location evidence="1">Membrane</location>
        <topology evidence="1">Multi-pass membrane protein</topology>
    </subcellularLocation>
</comment>
<feature type="transmembrane region" description="Helical" evidence="8">
    <location>
        <begin position="123"/>
        <end position="144"/>
    </location>
</feature>
<evidence type="ECO:0000256" key="6">
    <source>
        <dbReference type="SAM" id="Coils"/>
    </source>
</evidence>
<feature type="region of interest" description="Disordered" evidence="7">
    <location>
        <begin position="551"/>
        <end position="574"/>
    </location>
</feature>
<dbReference type="PANTHER" id="PTHR33048:SF123">
    <property type="entry name" value="INTEGRAL MEMBRANE PROTEIN"/>
    <property type="match status" value="1"/>
</dbReference>
<comment type="caution">
    <text evidence="10">The sequence shown here is derived from an EMBL/GenBank/DDBJ whole genome shotgun (WGS) entry which is preliminary data.</text>
</comment>
<evidence type="ECO:0000313" key="11">
    <source>
        <dbReference type="Proteomes" id="UP000605986"/>
    </source>
</evidence>
<feature type="transmembrane region" description="Helical" evidence="8">
    <location>
        <begin position="6"/>
        <end position="32"/>
    </location>
</feature>
<evidence type="ECO:0000256" key="3">
    <source>
        <dbReference type="ARBA" id="ARBA00022989"/>
    </source>
</evidence>
<dbReference type="Proteomes" id="UP000605986">
    <property type="component" value="Unassembled WGS sequence"/>
</dbReference>
<feature type="transmembrane region" description="Helical" evidence="8">
    <location>
        <begin position="85"/>
        <end position="103"/>
    </location>
</feature>
<sequence>MYVADIFVPAQCHALVVVGFLFTCLASVFVILRVITRVWLVRGVGIDDGFIVLSNLGTLGFLIAVMQQVRFGLGLPPDPKLLSPFIQATTASVISYTICHLAVKLSISIQCLRIFITPTARTLFISLIAFFSIYGTLCLMLTIFTCCPVAKYWDDSIPGKCLDNRAMRYAFAGINIVNDIALLVAPMPFLKSLQIARKIRFILVAVFAAGGVACIVAIIRLYSLWAYSAVPIPERPVKGIDIAIWSGLECNIAIMCACVPSLKPLFSRAFPSFIASLHSSQTHPSGNVYTHGSSHGYDNISSQFQGRSGTLRRTDTRITVQQTFEQSFEMRATATSDDNASEKNLVTVNTTHPNALTTSTPEILAPKHQRGSSCASSPTIITILTHTSGVSLNGSPVETQSSKHAIRINTSVLSPVSSLRRYIACVMRSKEKKEKQRQVAMTWLDAQWEGPDWIPADVRATFDSPNAEGLSAGLVHRMRSLTQMAISRNVSLPSLWETDGALRIVVDRDLVERIARCNTKRAALQKPYLTKFMVMQAADLMLLGKEANSTLSSDSHLTDQSRSNSTTLPPSAANNQDTLARQSLAENEQPNDALLSQLSPPSGKIVAPEDEALVAPRIAKRAFTDLQDVLPSTSAKESRRDAMDERIQKITDGDIELIRRQVTTKFAAAHAAQIDADKSLIELLDPTTEAPVQQAERVQARRRKHEAEENLRQAEEVFKRSSQVLDKISDIKQSFDAHAKATFKLRNAEIQIGNAQRALEKARRRIEVTEKACDQVLRANLPNAVDCDTLLDELKRLDGEEEVSE</sequence>
<evidence type="ECO:0000256" key="5">
    <source>
        <dbReference type="ARBA" id="ARBA00038359"/>
    </source>
</evidence>
<dbReference type="InterPro" id="IPR049326">
    <property type="entry name" value="Rhodopsin_dom_fungi"/>
</dbReference>
<protein>
    <recommendedName>
        <fullName evidence="9">Rhodopsin domain-containing protein</fullName>
    </recommendedName>
</protein>
<feature type="coiled-coil region" evidence="6">
    <location>
        <begin position="697"/>
        <end position="779"/>
    </location>
</feature>
<evidence type="ECO:0000256" key="7">
    <source>
        <dbReference type="SAM" id="MobiDB-lite"/>
    </source>
</evidence>
<proteinExistence type="inferred from homology"/>
<dbReference type="PANTHER" id="PTHR33048">
    <property type="entry name" value="PTH11-LIKE INTEGRAL MEMBRANE PROTEIN (AFU_ORTHOLOGUE AFUA_5G11245)"/>
    <property type="match status" value="1"/>
</dbReference>
<dbReference type="GO" id="GO:0016020">
    <property type="term" value="C:membrane"/>
    <property type="evidence" value="ECO:0007669"/>
    <property type="project" value="UniProtKB-SubCell"/>
</dbReference>
<gene>
    <name evidence="10" type="ORF">F53441_484</name>
</gene>
<accession>A0A8H4KVN8</accession>
<dbReference type="EMBL" id="JAADJG010000021">
    <property type="protein sequence ID" value="KAF4457611.1"/>
    <property type="molecule type" value="Genomic_DNA"/>
</dbReference>
<comment type="similarity">
    <text evidence="5">Belongs to the SAT4 family.</text>
</comment>
<dbReference type="AlphaFoldDB" id="A0A8H4KVN8"/>
<feature type="domain" description="Rhodopsin" evidence="9">
    <location>
        <begin position="32"/>
        <end position="268"/>
    </location>
</feature>
<dbReference type="Pfam" id="PF20684">
    <property type="entry name" value="Fung_rhodopsin"/>
    <property type="match status" value="1"/>
</dbReference>
<organism evidence="10 11">
    <name type="scientific">Fusarium austroafricanum</name>
    <dbReference type="NCBI Taxonomy" id="2364996"/>
    <lineage>
        <taxon>Eukaryota</taxon>
        <taxon>Fungi</taxon>
        <taxon>Dikarya</taxon>
        <taxon>Ascomycota</taxon>
        <taxon>Pezizomycotina</taxon>
        <taxon>Sordariomycetes</taxon>
        <taxon>Hypocreomycetidae</taxon>
        <taxon>Hypocreales</taxon>
        <taxon>Nectriaceae</taxon>
        <taxon>Fusarium</taxon>
        <taxon>Fusarium concolor species complex</taxon>
    </lineage>
</organism>
<evidence type="ECO:0000256" key="8">
    <source>
        <dbReference type="SAM" id="Phobius"/>
    </source>
</evidence>